<dbReference type="InterPro" id="IPR008263">
    <property type="entry name" value="GH16_AS"/>
</dbReference>
<keyword evidence="4" id="KW-0326">Glycosidase</keyword>
<dbReference type="InterPro" id="IPR008264">
    <property type="entry name" value="Beta_glucanase"/>
</dbReference>
<evidence type="ECO:0000259" key="10">
    <source>
        <dbReference type="PROSITE" id="PS51762"/>
    </source>
</evidence>
<keyword evidence="3" id="KW-0378">Hydrolase</keyword>
<name>A0A0X9E9Y0_9HYPH</name>
<evidence type="ECO:0000256" key="8">
    <source>
        <dbReference type="PIRSR" id="PIRSR608264-1"/>
    </source>
</evidence>
<dbReference type="GO" id="GO:0005975">
    <property type="term" value="P:carbohydrate metabolic process"/>
    <property type="evidence" value="ECO:0007669"/>
    <property type="project" value="InterPro"/>
</dbReference>
<evidence type="ECO:0000256" key="3">
    <source>
        <dbReference type="ARBA" id="ARBA00022801"/>
    </source>
</evidence>
<evidence type="ECO:0000256" key="2">
    <source>
        <dbReference type="ARBA" id="ARBA00014569"/>
    </source>
</evidence>
<keyword evidence="9" id="KW-0732">Signal</keyword>
<evidence type="ECO:0000256" key="4">
    <source>
        <dbReference type="ARBA" id="ARBA00023295"/>
    </source>
</evidence>
<feature type="signal peptide" evidence="9">
    <location>
        <begin position="1"/>
        <end position="29"/>
    </location>
</feature>
<dbReference type="InterPro" id="IPR044791">
    <property type="entry name" value="Beta-glucanase/XTH"/>
</dbReference>
<dbReference type="EMBL" id="KT780309">
    <property type="protein sequence ID" value="ALI93245.1"/>
    <property type="molecule type" value="Genomic_DNA"/>
</dbReference>
<feature type="chain" id="PRO_5007071893" description="Beta-glucanase" evidence="9">
    <location>
        <begin position="30"/>
        <end position="263"/>
    </location>
</feature>
<evidence type="ECO:0000313" key="11">
    <source>
        <dbReference type="EMBL" id="ALI93245.1"/>
    </source>
</evidence>
<dbReference type="InterPro" id="IPR000757">
    <property type="entry name" value="Beta-glucanase-like"/>
</dbReference>
<dbReference type="Gene3D" id="2.60.120.200">
    <property type="match status" value="1"/>
</dbReference>
<feature type="domain" description="GH16" evidence="10">
    <location>
        <begin position="35"/>
        <end position="251"/>
    </location>
</feature>
<dbReference type="PROSITE" id="PS01034">
    <property type="entry name" value="GH16_1"/>
    <property type="match status" value="1"/>
</dbReference>
<dbReference type="InterPro" id="IPR013320">
    <property type="entry name" value="ConA-like_dom_sf"/>
</dbReference>
<accession>A0A0X9E9Y0</accession>
<reference evidence="11" key="1">
    <citation type="submission" date="2015-09" db="EMBL/GenBank/DDBJ databases">
        <title>A succingoglucan-like exopolysaccharide biosynthesis gene cluster involved in salecan production in Agrobacterium sp. ZX09.</title>
        <authorList>
            <person name="Xu L."/>
            <person name="Zhang J."/>
        </authorList>
    </citation>
    <scope>NUCLEOTIDE SEQUENCE</scope>
    <source>
        <strain evidence="11">ZX09</strain>
    </source>
</reference>
<dbReference type="PRINTS" id="PR00737">
    <property type="entry name" value="GLHYDRLASE16"/>
</dbReference>
<gene>
    <name evidence="11" type="primary">sleB</name>
</gene>
<dbReference type="GO" id="GO:0004553">
    <property type="term" value="F:hydrolase activity, hydrolyzing O-glycosyl compounds"/>
    <property type="evidence" value="ECO:0007669"/>
    <property type="project" value="InterPro"/>
</dbReference>
<protein>
    <recommendedName>
        <fullName evidence="2">Beta-glucanase</fullName>
    </recommendedName>
    <alternativeName>
        <fullName evidence="7">1,3-1,4-beta-D-glucan 4-glucanohydrolase</fullName>
    </alternativeName>
    <alternativeName>
        <fullName evidence="6">Endo-beta-1,3-1,4 glucanase</fullName>
    </alternativeName>
    <alternativeName>
        <fullName evidence="5">Lichenase</fullName>
    </alternativeName>
</protein>
<evidence type="ECO:0000256" key="6">
    <source>
        <dbReference type="ARBA" id="ARBA00029771"/>
    </source>
</evidence>
<organism evidence="11">
    <name type="scientific">Agrobacterium sp. ZX09</name>
    <dbReference type="NCBI Taxonomy" id="700516"/>
    <lineage>
        <taxon>Bacteria</taxon>
        <taxon>Pseudomonadati</taxon>
        <taxon>Pseudomonadota</taxon>
        <taxon>Alphaproteobacteria</taxon>
        <taxon>Hyphomicrobiales</taxon>
        <taxon>Rhizobiaceae</taxon>
        <taxon>Rhizobium/Agrobacterium group</taxon>
        <taxon>Agrobacterium</taxon>
    </lineage>
</organism>
<evidence type="ECO:0000256" key="1">
    <source>
        <dbReference type="ARBA" id="ARBA00006865"/>
    </source>
</evidence>
<evidence type="ECO:0000256" key="5">
    <source>
        <dbReference type="ARBA" id="ARBA00029722"/>
    </source>
</evidence>
<dbReference type="CDD" id="cd02175">
    <property type="entry name" value="GH16_lichenase"/>
    <property type="match status" value="1"/>
</dbReference>
<feature type="active site" description="Proton donor" evidence="8">
    <location>
        <position position="141"/>
    </location>
</feature>
<evidence type="ECO:0000256" key="9">
    <source>
        <dbReference type="SAM" id="SignalP"/>
    </source>
</evidence>
<evidence type="ECO:0000256" key="7">
    <source>
        <dbReference type="ARBA" id="ARBA00031665"/>
    </source>
</evidence>
<proteinExistence type="inferred from homology"/>
<dbReference type="AlphaFoldDB" id="A0A0X9E9Y0"/>
<dbReference type="PANTHER" id="PTHR31062">
    <property type="entry name" value="XYLOGLUCAN ENDOTRANSGLUCOSYLASE/HYDROLASE PROTEIN 8-RELATED"/>
    <property type="match status" value="1"/>
</dbReference>
<dbReference type="PROSITE" id="PS51762">
    <property type="entry name" value="GH16_2"/>
    <property type="match status" value="1"/>
</dbReference>
<feature type="active site" description="Nucleophile" evidence="8">
    <location>
        <position position="137"/>
    </location>
</feature>
<sequence>MTTFVTRVQTRILLAAALTATAFTAPVNAQEGNGTSFMENFDQMDRSFWYVSDGWNNGAHQNCTWSKKLATVENNQLTLGFEEAKAGDRNFACGEIQTKGRYRYGTYEARMKAATGPGLNSAFFTYIGPTDKKPHDEIDFEVLGKNTGQVQLNQYVSAKGGNEKLVPVEGGADAGFNDYAFVWEPQRLRYYVNGKLVHEVTDATKIPQNAQKIFFSLWGTDTLKDWMGKFAYAGPSQMVVDRFAFTALGDKCQFPESIACALN</sequence>
<comment type="similarity">
    <text evidence="1">Belongs to the glycosyl hydrolase 16 family.</text>
</comment>
<dbReference type="SUPFAM" id="SSF49899">
    <property type="entry name" value="Concanavalin A-like lectins/glucanases"/>
    <property type="match status" value="1"/>
</dbReference>
<dbReference type="Pfam" id="PF00722">
    <property type="entry name" value="Glyco_hydro_16"/>
    <property type="match status" value="1"/>
</dbReference>